<feature type="binding site" evidence="8">
    <location>
        <position position="386"/>
    </location>
    <ligand>
        <name>Ca(2+)</name>
        <dbReference type="ChEBI" id="CHEBI:29108"/>
    </ligand>
</feature>
<dbReference type="KEGG" id="xtr:100488625"/>
<dbReference type="InterPro" id="IPR013808">
    <property type="entry name" value="Transglutaminase_AS"/>
</dbReference>
<dbReference type="AGR" id="Xenbase:XB-GENE-1012962"/>
<evidence type="ECO:0000259" key="9">
    <source>
        <dbReference type="SMART" id="SM00460"/>
    </source>
</evidence>
<dbReference type="InterPro" id="IPR001102">
    <property type="entry name" value="Transglutaminase_N"/>
</dbReference>
<dbReference type="Pfam" id="PF01841">
    <property type="entry name" value="Transglut_core"/>
    <property type="match status" value="1"/>
</dbReference>
<organism evidence="10">
    <name type="scientific">Xenopus tropicalis</name>
    <name type="common">Western clawed frog</name>
    <name type="synonym">Silurana tropicalis</name>
    <dbReference type="NCBI Taxonomy" id="8364"/>
    <lineage>
        <taxon>Eukaryota</taxon>
        <taxon>Metazoa</taxon>
        <taxon>Chordata</taxon>
        <taxon>Craniata</taxon>
        <taxon>Vertebrata</taxon>
        <taxon>Euteleostomi</taxon>
        <taxon>Amphibia</taxon>
        <taxon>Batrachia</taxon>
        <taxon>Anura</taxon>
        <taxon>Pipoidea</taxon>
        <taxon>Pipidae</taxon>
        <taxon>Xenopodinae</taxon>
        <taxon>Xenopus</taxon>
        <taxon>Silurana</taxon>
    </lineage>
</organism>
<name>F7EB11_XENTR</name>
<proteinExistence type="inferred from homology"/>
<dbReference type="Proteomes" id="UP000008143">
    <property type="component" value="Chromosome 6"/>
</dbReference>
<reference evidence="10" key="1">
    <citation type="journal article" date="2010" name="Science">
        <title>The genome of the Western clawed frog Xenopus tropicalis.</title>
        <authorList>
            <person name="Hellsten U."/>
            <person name="Harland R.M."/>
            <person name="Gilchrist M.J."/>
            <person name="Hendrix D."/>
            <person name="Jurka J."/>
            <person name="Kapitonov V."/>
            <person name="Ovcharenko I."/>
            <person name="Putnam N.H."/>
            <person name="Shu S."/>
            <person name="Taher L."/>
            <person name="Blitz I.L."/>
            <person name="Blumberg B."/>
            <person name="Dichmann D.S."/>
            <person name="Dubchak I."/>
            <person name="Amaya E."/>
            <person name="Detter J.C."/>
            <person name="Fletcher R."/>
            <person name="Gerhard D.S."/>
            <person name="Goodstein D."/>
            <person name="Graves T."/>
            <person name="Grigoriev I.V."/>
            <person name="Grimwood J."/>
            <person name="Kawashima T."/>
            <person name="Lindquist E."/>
            <person name="Lucas S.M."/>
            <person name="Mead P.E."/>
            <person name="Mitros T."/>
            <person name="Ogino H."/>
            <person name="Ohta Y."/>
            <person name="Poliakov A.V."/>
            <person name="Pollet N."/>
            <person name="Robert J."/>
            <person name="Salamov A."/>
            <person name="Sater A.K."/>
            <person name="Schmutz J."/>
            <person name="Terry A."/>
            <person name="Vize P.D."/>
            <person name="Warren W.C."/>
            <person name="Wells D."/>
            <person name="Wills A."/>
            <person name="Wilson R.K."/>
            <person name="Zimmerman L.B."/>
            <person name="Zorn A.M."/>
            <person name="Grainger R."/>
            <person name="Grammer T."/>
            <person name="Khokha M.K."/>
            <person name="Richardson P.M."/>
            <person name="Rokhsar D.S."/>
        </authorList>
    </citation>
    <scope>NUCLEOTIDE SEQUENCE [LARGE SCALE GENOMIC DNA]</scope>
    <source>
        <strain evidence="10">Nigerian</strain>
    </source>
</reference>
<comment type="similarity">
    <text evidence="1">Belongs to the transglutaminase superfamily. Transglutaminase family.</text>
</comment>
<protein>
    <recommendedName>
        <fullName evidence="6">protein-glutamine gamma-glutamyltransferase</fullName>
        <ecNumber evidence="6">2.3.2.13</ecNumber>
    </recommendedName>
</protein>
<evidence type="ECO:0000256" key="5">
    <source>
        <dbReference type="ARBA" id="ARBA00023315"/>
    </source>
</evidence>
<dbReference type="AlphaFoldDB" id="F7EB11"/>
<dbReference type="SUPFAM" id="SSF81296">
    <property type="entry name" value="E set domains"/>
    <property type="match status" value="1"/>
</dbReference>
<dbReference type="FunFam" id="2.60.40.10:FF:001406">
    <property type="entry name" value="Protein-glutamine gamma-glutamyltransferase 4"/>
    <property type="match status" value="1"/>
</dbReference>
<dbReference type="PANTHER" id="PTHR11590:SF70">
    <property type="entry name" value="PROTEIN-GLUTAMINE GAMMA-GLUTAMYLTRANSFERASE 4"/>
    <property type="match status" value="1"/>
</dbReference>
<evidence type="ECO:0000256" key="1">
    <source>
        <dbReference type="ARBA" id="ARBA00005968"/>
    </source>
</evidence>
<dbReference type="FunFam" id="3.90.260.10:FF:000001">
    <property type="entry name" value="Protein-glutamine gamma-glutamyltransferase 2"/>
    <property type="match status" value="1"/>
</dbReference>
<sequence length="686" mass="76434">MALKTEKVDFLKTENTSQHNTNDYDNPNLILRRGQEFHMKITFDRELTANDKVTLQFTTGSLALPSNGTLVLIDVGPVIQTNQWSALIRQRNNKEYLVAVSSPATAIVGKYMLSIITGKGIVYPLADCTIYLLCNPWCKDDTVYMPSEDGRKEYVLKDTGYIYVGIATKITAKPWNFGQYEAEVLDCCMFLLDHGQLKPEHRRDPVILTRKLSALVNSNDDRGVLTGNWSGNYSGGFSPTSWTGSSVILQKYYKSKRSVMYGQCWVFSGILTTVLRCLGIPARSVTNFNSAHDTGGNLKVDVYLNEKGEILEDLCSDSVWNFHVWNDAWMKRPDLPKGYDGWQAVDATPQELSQGVYECGPCSLAAVKNGDVYLPYDGKFVFAEINADRICWLVKDKQGDEPPIQIRQEKSCIGECISTKTVNMNVREDITVQYKHPEGSPEERETFQKACSFLNSGACLVSPEPPPYPPAGTKLQIQGDKELIPGNPLSFTVSIENETNEAKSLDITIGCQLQAYTGKVIASVASIKQSVQVPGKKVAYIPVTVASEQYMKSVIMVEDEAIFRINAITENKETQEKTSDSMAIAFTYPPIKVEMPETAKINEDFSCTFTFKNTLSIQLDKCQLHVEGLSMFKLETFDEGDIKPGGIFRSKIICAPRRPGEKKIVAKLISSQIKGISVEKTIIIIN</sequence>
<dbReference type="RefSeq" id="XP_002937794.2">
    <property type="nucleotide sequence ID" value="XM_002937748.5"/>
</dbReference>
<feature type="binding site" evidence="8">
    <location>
        <position position="438"/>
    </location>
    <ligand>
        <name>Ca(2+)</name>
        <dbReference type="ChEBI" id="CHEBI:29108"/>
    </ligand>
</feature>
<feature type="active site" evidence="7">
    <location>
        <position position="346"/>
    </location>
</feature>
<dbReference type="Pfam" id="PF00868">
    <property type="entry name" value="Transglut_N"/>
    <property type="match status" value="1"/>
</dbReference>
<evidence type="ECO:0000313" key="10">
    <source>
        <dbReference type="Ensembl" id="ENSXETP00000018585"/>
    </source>
</evidence>
<feature type="domain" description="Transglutaminase-like" evidence="9">
    <location>
        <begin position="256"/>
        <end position="349"/>
    </location>
</feature>
<dbReference type="InterPro" id="IPR013783">
    <property type="entry name" value="Ig-like_fold"/>
</dbReference>
<keyword evidence="11" id="KW-1185">Reference proteome</keyword>
<evidence type="ECO:0000256" key="8">
    <source>
        <dbReference type="PIRSR" id="PIRSR000459-2"/>
    </source>
</evidence>
<dbReference type="InterPro" id="IPR038765">
    <property type="entry name" value="Papain-like_cys_pep_sf"/>
</dbReference>
<dbReference type="Gene3D" id="3.90.260.10">
    <property type="entry name" value="Transglutaminase-like"/>
    <property type="match status" value="1"/>
</dbReference>
<dbReference type="CTD" id="7047"/>
<dbReference type="Ensembl" id="ENSXETT00000073790">
    <property type="protein sequence ID" value="ENSXETP00000100798"/>
    <property type="gene ID" value="ENSXETG00000008494"/>
</dbReference>
<evidence type="ECO:0000313" key="13">
    <source>
        <dbReference type="Xenbase" id="XB-GENE-1012962"/>
    </source>
</evidence>
<feature type="active site" evidence="7">
    <location>
        <position position="264"/>
    </location>
</feature>
<dbReference type="GeneID" id="100488625"/>
<dbReference type="SMART" id="SM00460">
    <property type="entry name" value="TGc"/>
    <property type="match status" value="1"/>
</dbReference>
<dbReference type="InterPro" id="IPR050779">
    <property type="entry name" value="Transglutaminase"/>
</dbReference>
<comment type="cofactor">
    <cofactor evidence="8">
        <name>Ca(2+)</name>
        <dbReference type="ChEBI" id="CHEBI:29108"/>
    </cofactor>
    <text evidence="8">Binds 1 Ca(2+) ion per subunit.</text>
</comment>
<dbReference type="InterPro" id="IPR014756">
    <property type="entry name" value="Ig_E-set"/>
</dbReference>
<dbReference type="GeneTree" id="ENSGT01050000244939"/>
<dbReference type="FunFam" id="2.60.40.10:FF:000090">
    <property type="entry name" value="Protein-glutamine gamma-glutamyltransferase 2"/>
    <property type="match status" value="1"/>
</dbReference>
<reference evidence="12" key="3">
    <citation type="submission" date="2025-04" db="UniProtKB">
        <authorList>
            <consortium name="RefSeq"/>
        </authorList>
    </citation>
    <scope>IDENTIFICATION</scope>
    <source>
        <strain evidence="12">Nigerian</strain>
        <tissue evidence="12">Liver and blood</tissue>
    </source>
</reference>
<evidence type="ECO:0000313" key="11">
    <source>
        <dbReference type="Proteomes" id="UP000008143"/>
    </source>
</evidence>
<dbReference type="SUPFAM" id="SSF49309">
    <property type="entry name" value="Transglutaminase, two C-terminal domains"/>
    <property type="match status" value="2"/>
</dbReference>
<dbReference type="OMA" id="GSWTINL"/>
<accession>A0A6I8SZ55</accession>
<dbReference type="Pfam" id="PF00927">
    <property type="entry name" value="Transglut_C"/>
    <property type="match status" value="1"/>
</dbReference>
<evidence type="ECO:0000256" key="6">
    <source>
        <dbReference type="ARBA" id="ARBA00024222"/>
    </source>
</evidence>
<dbReference type="Gene3D" id="2.60.40.10">
    <property type="entry name" value="Immunoglobulins"/>
    <property type="match status" value="3"/>
</dbReference>
<keyword evidence="2" id="KW-0808">Transferase</keyword>
<dbReference type="InterPro" id="IPR036238">
    <property type="entry name" value="Transglutaminase_C_sf"/>
</dbReference>
<feature type="active site" evidence="7">
    <location>
        <position position="323"/>
    </location>
</feature>
<dbReference type="GO" id="GO:0003810">
    <property type="term" value="F:protein-glutamine gamma-glutamyltransferase activity"/>
    <property type="evidence" value="ECO:0000318"/>
    <property type="project" value="GO_Central"/>
</dbReference>
<dbReference type="InterPro" id="IPR036985">
    <property type="entry name" value="Transglutaminase-like_sf"/>
</dbReference>
<evidence type="ECO:0000256" key="4">
    <source>
        <dbReference type="ARBA" id="ARBA00022837"/>
    </source>
</evidence>
<dbReference type="PIRSF" id="PIRSF000459">
    <property type="entry name" value="TGM_EBP42"/>
    <property type="match status" value="1"/>
</dbReference>
<dbReference type="eggNOG" id="ENOG502QQ46">
    <property type="taxonomic scope" value="Eukaryota"/>
</dbReference>
<evidence type="ECO:0000256" key="3">
    <source>
        <dbReference type="ARBA" id="ARBA00022723"/>
    </source>
</evidence>
<evidence type="ECO:0000256" key="7">
    <source>
        <dbReference type="PIRSR" id="PIRSR000459-1"/>
    </source>
</evidence>
<evidence type="ECO:0000313" key="12">
    <source>
        <dbReference type="RefSeq" id="XP_002937794.2"/>
    </source>
</evidence>
<accession>F7EB11</accession>
<dbReference type="Xenbase" id="XB-GENE-1012962">
    <property type="gene designation" value="tgm4"/>
</dbReference>
<dbReference type="Ensembl" id="ENSXETT00000018585">
    <property type="protein sequence ID" value="ENSXETP00000018585"/>
    <property type="gene ID" value="ENSXETG00000008494"/>
</dbReference>
<dbReference type="EC" id="2.3.2.13" evidence="6"/>
<dbReference type="PaxDb" id="8364-ENSXETP00000024621"/>
<dbReference type="InterPro" id="IPR002931">
    <property type="entry name" value="Transglutaminase-like"/>
</dbReference>
<dbReference type="PROSITE" id="PS00547">
    <property type="entry name" value="TRANSGLUTAMINASES"/>
    <property type="match status" value="1"/>
</dbReference>
<keyword evidence="5" id="KW-0012">Acyltransferase</keyword>
<dbReference type="GO" id="GO:0046872">
    <property type="term" value="F:metal ion binding"/>
    <property type="evidence" value="ECO:0007669"/>
    <property type="project" value="UniProtKB-KW"/>
</dbReference>
<dbReference type="InterPro" id="IPR008958">
    <property type="entry name" value="Transglutaminase_C"/>
</dbReference>
<dbReference type="PANTHER" id="PTHR11590">
    <property type="entry name" value="PROTEIN-GLUTAMINE GAMMA-GLUTAMYLTRANSFERASE"/>
    <property type="match status" value="1"/>
</dbReference>
<dbReference type="InterPro" id="IPR023608">
    <property type="entry name" value="Transglutaminase_animal"/>
</dbReference>
<reference evidence="10" key="2">
    <citation type="submission" date="2011-06" db="UniProtKB">
        <authorList>
            <consortium name="Ensembl"/>
        </authorList>
    </citation>
    <scope>IDENTIFICATION</scope>
</reference>
<dbReference type="SUPFAM" id="SSF54001">
    <property type="entry name" value="Cysteine proteinases"/>
    <property type="match status" value="1"/>
</dbReference>
<feature type="binding site" evidence="8">
    <location>
        <position position="443"/>
    </location>
    <ligand>
        <name>Ca(2+)</name>
        <dbReference type="ChEBI" id="CHEBI:29108"/>
    </ligand>
</feature>
<dbReference type="HOGENOM" id="CLU_013435_0_2_1"/>
<gene>
    <name evidence="10 12 13" type="primary">tgm4</name>
</gene>
<keyword evidence="3 8" id="KW-0479">Metal-binding</keyword>
<keyword evidence="4 8" id="KW-0106">Calcium</keyword>
<feature type="binding site" evidence="8">
    <location>
        <position position="388"/>
    </location>
    <ligand>
        <name>Ca(2+)</name>
        <dbReference type="ChEBI" id="CHEBI:29108"/>
    </ligand>
</feature>
<evidence type="ECO:0000256" key="2">
    <source>
        <dbReference type="ARBA" id="ARBA00022679"/>
    </source>
</evidence>
<dbReference type="OrthoDB" id="437511at2759"/>